<sequence length="289" mass="30601">MADDMSALLSGAFGVAAAGGAAGLTAALARRGRAWRPGAHALPGADPDPLRTALRLGFGGATVPVRPGPRDELFAGAGEPAPGRTVRRLVLQPLAELARRRGGRLHPRQRRPFELVLEFTGPERDAGTLLRAYLDLDRQLRDHPAVFSRCVRGTVSARAVTVLIAGTVDVRGLLAGQDRRYAFADGTLDDVGSAAGPPHLVPALGEPWARRFGWDGTEELSAVERHYLHGLVAEAHAEGRTVRIGGLPRPRRFRAAFLAELGAAGVDAVADADLGPLARHVRPLKVNNA</sequence>
<accession>A0A8J3Y5G1</accession>
<evidence type="ECO:0000313" key="1">
    <source>
        <dbReference type="EMBL" id="GIJ02118.1"/>
    </source>
</evidence>
<name>A0A8J3Y5G1_9ACTN</name>
<proteinExistence type="predicted"/>
<dbReference type="EMBL" id="BOOY01000008">
    <property type="protein sequence ID" value="GIJ02118.1"/>
    <property type="molecule type" value="Genomic_DNA"/>
</dbReference>
<dbReference type="RefSeq" id="WP_203937430.1">
    <property type="nucleotide sequence ID" value="NZ_BAAAGJ010000019.1"/>
</dbReference>
<keyword evidence="2" id="KW-1185">Reference proteome</keyword>
<organism evidence="1 2">
    <name type="scientific">Spirilliplanes yamanashiensis</name>
    <dbReference type="NCBI Taxonomy" id="42233"/>
    <lineage>
        <taxon>Bacteria</taxon>
        <taxon>Bacillati</taxon>
        <taxon>Actinomycetota</taxon>
        <taxon>Actinomycetes</taxon>
        <taxon>Micromonosporales</taxon>
        <taxon>Micromonosporaceae</taxon>
        <taxon>Spirilliplanes</taxon>
    </lineage>
</organism>
<reference evidence="1" key="1">
    <citation type="submission" date="2021-01" db="EMBL/GenBank/DDBJ databases">
        <title>Whole genome shotgun sequence of Spirilliplanes yamanashiensis NBRC 15828.</title>
        <authorList>
            <person name="Komaki H."/>
            <person name="Tamura T."/>
        </authorList>
    </citation>
    <scope>NUCLEOTIDE SEQUENCE</scope>
    <source>
        <strain evidence="1">NBRC 15828</strain>
    </source>
</reference>
<evidence type="ECO:0000313" key="2">
    <source>
        <dbReference type="Proteomes" id="UP000652013"/>
    </source>
</evidence>
<gene>
    <name evidence="1" type="ORF">Sya03_14700</name>
</gene>
<protein>
    <submittedName>
        <fullName evidence="1">Uncharacterized protein</fullName>
    </submittedName>
</protein>
<comment type="caution">
    <text evidence="1">The sequence shown here is derived from an EMBL/GenBank/DDBJ whole genome shotgun (WGS) entry which is preliminary data.</text>
</comment>
<dbReference type="AlphaFoldDB" id="A0A8J3Y5G1"/>
<dbReference type="Proteomes" id="UP000652013">
    <property type="component" value="Unassembled WGS sequence"/>
</dbReference>